<keyword evidence="4 7" id="KW-0812">Transmembrane</keyword>
<dbReference type="AlphaFoldDB" id="H1HPS6"/>
<keyword evidence="5 7" id="KW-1133">Transmembrane helix</keyword>
<feature type="transmembrane region" description="Helical" evidence="7">
    <location>
        <begin position="289"/>
        <end position="307"/>
    </location>
</feature>
<sequence>MVMVMLYHVFPGTIGFSYERIHDYPVDSVIGFGIESLSVVCVDVFVFISGWFGIRVNTRKLLELCFQTLFFAVLVYAVLLAIAPEKYLHWDAASTLLCLHADDYWFVKAYIGLMIFAPVLNTFLEHTTEKSLRWVLIAFYCFQTLYGWLSINGVSWIAGGYSCFSFIGFYLLAHYVRHFMPIIQHTNKYVWLALYLLIAFGQMLLASLLTWWNIPVAGRLFTYTNPLVILQTVALFLFFRQLKFESNLINHIAKGSLAVYLLHVHPLVLHDYYGRWVFDLYQSEHRLTFTAAFVTLMIGIFALAVLLDGIRRRLSSLLIGRFASKT</sequence>
<feature type="transmembrane region" description="Helical" evidence="7">
    <location>
        <begin position="189"/>
        <end position="214"/>
    </location>
</feature>
<dbReference type="PANTHER" id="PTHR40074:SF2">
    <property type="entry name" value="O-ACETYLTRANSFERASE WECH"/>
    <property type="match status" value="1"/>
</dbReference>
<reference evidence="9 10" key="1">
    <citation type="submission" date="2011-12" db="EMBL/GenBank/DDBJ databases">
        <title>The Genome Sequence of Prevotella maculosa OT 289.</title>
        <authorList>
            <consortium name="The Broad Institute Genome Sequencing Platform"/>
            <person name="Earl A."/>
            <person name="Ward D."/>
            <person name="Feldgarden M."/>
            <person name="Gevers D."/>
            <person name="Izard J."/>
            <person name="Blanton J.M."/>
            <person name="Mathney J."/>
            <person name="Tanner A.C."/>
            <person name="Dewhirst F.E."/>
            <person name="Young S.K."/>
            <person name="Zeng Q."/>
            <person name="Gargeya S."/>
            <person name="Fitzgerald M."/>
            <person name="Haas B."/>
            <person name="Abouelleil A."/>
            <person name="Alvarado L."/>
            <person name="Arachchi H.M."/>
            <person name="Berlin A."/>
            <person name="Chapman S.B."/>
            <person name="Gearin G."/>
            <person name="Goldberg J."/>
            <person name="Griggs A."/>
            <person name="Gujja S."/>
            <person name="Hansen M."/>
            <person name="Heiman D."/>
            <person name="Howarth C."/>
            <person name="Larimer J."/>
            <person name="Lui A."/>
            <person name="MacDonald P.J.P."/>
            <person name="McCowen C."/>
            <person name="Montmayeur A."/>
            <person name="Murphy C."/>
            <person name="Neiman D."/>
            <person name="Pearson M."/>
            <person name="Priest M."/>
            <person name="Roberts A."/>
            <person name="Saif S."/>
            <person name="Shea T."/>
            <person name="Sisk P."/>
            <person name="Stolte C."/>
            <person name="Sykes S."/>
            <person name="Wortman J."/>
            <person name="Nusbaum C."/>
            <person name="Birren B."/>
        </authorList>
    </citation>
    <scope>NUCLEOTIDE SEQUENCE [LARGE SCALE GENOMIC DNA]</scope>
    <source>
        <strain evidence="9 10">OT 289</strain>
    </source>
</reference>
<evidence type="ECO:0000256" key="3">
    <source>
        <dbReference type="ARBA" id="ARBA00022475"/>
    </source>
</evidence>
<evidence type="ECO:0000256" key="7">
    <source>
        <dbReference type="SAM" id="Phobius"/>
    </source>
</evidence>
<dbReference type="Pfam" id="PF01757">
    <property type="entry name" value="Acyl_transf_3"/>
    <property type="match status" value="1"/>
</dbReference>
<name>H1HPS6_9BACT</name>
<dbReference type="EMBL" id="AGEK01000037">
    <property type="protein sequence ID" value="EHO67150.1"/>
    <property type="molecule type" value="Genomic_DNA"/>
</dbReference>
<dbReference type="InterPro" id="IPR002656">
    <property type="entry name" value="Acyl_transf_3_dom"/>
</dbReference>
<evidence type="ECO:0000256" key="2">
    <source>
        <dbReference type="ARBA" id="ARBA00007400"/>
    </source>
</evidence>
<dbReference type="PANTHER" id="PTHR40074">
    <property type="entry name" value="O-ACETYLTRANSFERASE WECH"/>
    <property type="match status" value="1"/>
</dbReference>
<feature type="domain" description="Acyltransferase 3" evidence="8">
    <location>
        <begin position="1"/>
        <end position="307"/>
    </location>
</feature>
<dbReference type="STRING" id="999422.HMPREF9944_02251"/>
<dbReference type="HOGENOM" id="CLU_061343_0_0_10"/>
<feature type="transmembrane region" description="Helical" evidence="7">
    <location>
        <begin position="64"/>
        <end position="84"/>
    </location>
</feature>
<feature type="transmembrane region" description="Helical" evidence="7">
    <location>
        <begin position="220"/>
        <end position="239"/>
    </location>
</feature>
<evidence type="ECO:0000256" key="4">
    <source>
        <dbReference type="ARBA" id="ARBA00022692"/>
    </source>
</evidence>
<comment type="caution">
    <text evidence="9">The sequence shown here is derived from an EMBL/GenBank/DDBJ whole genome shotgun (WGS) entry which is preliminary data.</text>
</comment>
<keyword evidence="3" id="KW-1003">Cell membrane</keyword>
<comment type="subcellular location">
    <subcellularLocation>
        <location evidence="1">Cell membrane</location>
        <topology evidence="1">Multi-pass membrane protein</topology>
    </subcellularLocation>
</comment>
<gene>
    <name evidence="9" type="ORF">HMPREF9944_02251</name>
</gene>
<evidence type="ECO:0000313" key="10">
    <source>
        <dbReference type="Proteomes" id="UP000003167"/>
    </source>
</evidence>
<evidence type="ECO:0000259" key="8">
    <source>
        <dbReference type="Pfam" id="PF01757"/>
    </source>
</evidence>
<evidence type="ECO:0000313" key="9">
    <source>
        <dbReference type="EMBL" id="EHO67150.1"/>
    </source>
</evidence>
<evidence type="ECO:0000256" key="6">
    <source>
        <dbReference type="ARBA" id="ARBA00023136"/>
    </source>
</evidence>
<feature type="transmembrane region" description="Helical" evidence="7">
    <location>
        <begin position="29"/>
        <end position="52"/>
    </location>
</feature>
<feature type="transmembrane region" description="Helical" evidence="7">
    <location>
        <begin position="251"/>
        <end position="269"/>
    </location>
</feature>
<evidence type="ECO:0000256" key="5">
    <source>
        <dbReference type="ARBA" id="ARBA00022989"/>
    </source>
</evidence>
<feature type="transmembrane region" description="Helical" evidence="7">
    <location>
        <begin position="104"/>
        <end position="124"/>
    </location>
</feature>
<proteinExistence type="inferred from homology"/>
<dbReference type="GO" id="GO:0009246">
    <property type="term" value="P:enterobacterial common antigen biosynthetic process"/>
    <property type="evidence" value="ECO:0007669"/>
    <property type="project" value="TreeGrafter"/>
</dbReference>
<feature type="transmembrane region" description="Helical" evidence="7">
    <location>
        <begin position="155"/>
        <end position="177"/>
    </location>
</feature>
<organism evidence="9 10">
    <name type="scientific">Segatella maculosa OT 289</name>
    <dbReference type="NCBI Taxonomy" id="999422"/>
    <lineage>
        <taxon>Bacteria</taxon>
        <taxon>Pseudomonadati</taxon>
        <taxon>Bacteroidota</taxon>
        <taxon>Bacteroidia</taxon>
        <taxon>Bacteroidales</taxon>
        <taxon>Prevotellaceae</taxon>
        <taxon>Segatella</taxon>
    </lineage>
</organism>
<dbReference type="GO" id="GO:0016413">
    <property type="term" value="F:O-acetyltransferase activity"/>
    <property type="evidence" value="ECO:0007669"/>
    <property type="project" value="TreeGrafter"/>
</dbReference>
<dbReference type="PATRIC" id="fig|999422.3.peg.2282"/>
<dbReference type="GO" id="GO:0005886">
    <property type="term" value="C:plasma membrane"/>
    <property type="evidence" value="ECO:0007669"/>
    <property type="project" value="UniProtKB-SubCell"/>
</dbReference>
<comment type="similarity">
    <text evidence="2">Belongs to the acyltransferase 3 family.</text>
</comment>
<keyword evidence="10" id="KW-1185">Reference proteome</keyword>
<accession>H1HPS6</accession>
<protein>
    <recommendedName>
        <fullName evidence="8">Acyltransferase 3 domain-containing protein</fullName>
    </recommendedName>
</protein>
<keyword evidence="6 7" id="KW-0472">Membrane</keyword>
<feature type="transmembrane region" description="Helical" evidence="7">
    <location>
        <begin position="131"/>
        <end position="149"/>
    </location>
</feature>
<evidence type="ECO:0000256" key="1">
    <source>
        <dbReference type="ARBA" id="ARBA00004651"/>
    </source>
</evidence>
<dbReference type="Proteomes" id="UP000003167">
    <property type="component" value="Unassembled WGS sequence"/>
</dbReference>